<dbReference type="AlphaFoldDB" id="Q0G6R7"/>
<dbReference type="HOGENOM" id="CLU_2751982_0_0_5"/>
<evidence type="ECO:0000256" key="1">
    <source>
        <dbReference type="SAM" id="MobiDB-lite"/>
    </source>
</evidence>
<proteinExistence type="predicted"/>
<reference evidence="2 3" key="1">
    <citation type="journal article" date="2010" name="J. Bacteriol.">
        <title>Genome sequence of Fulvimarina pelagi HTCC2506T, a Mn(II)-oxidizing alphaproteobacterium possessing an aerobic anoxygenic photosynthetic gene cluster and Xanthorhodopsin.</title>
        <authorList>
            <person name="Kang I."/>
            <person name="Oh H.M."/>
            <person name="Lim S.I."/>
            <person name="Ferriera S."/>
            <person name="Giovannoni S.J."/>
            <person name="Cho J.C."/>
        </authorList>
    </citation>
    <scope>NUCLEOTIDE SEQUENCE [LARGE SCALE GENOMIC DNA]</scope>
    <source>
        <strain evidence="2 3">HTCC2506</strain>
    </source>
</reference>
<organism evidence="2 3">
    <name type="scientific">Fulvimarina pelagi HTCC2506</name>
    <dbReference type="NCBI Taxonomy" id="314231"/>
    <lineage>
        <taxon>Bacteria</taxon>
        <taxon>Pseudomonadati</taxon>
        <taxon>Pseudomonadota</taxon>
        <taxon>Alphaproteobacteria</taxon>
        <taxon>Hyphomicrobiales</taxon>
        <taxon>Aurantimonadaceae</taxon>
        <taxon>Fulvimarina</taxon>
    </lineage>
</organism>
<gene>
    <name evidence="2" type="ORF">FP2506_07396</name>
</gene>
<accession>Q0G6R7</accession>
<sequence length="70" mass="7654">MKFQKVPALHKITSSQTQRDHVSVKKLLDRSFVSGNEGPGGQPPRSNGVAHMSMMGGALGMNENTHEDHR</sequence>
<keyword evidence="3" id="KW-1185">Reference proteome</keyword>
<comment type="caution">
    <text evidence="2">The sequence shown here is derived from an EMBL/GenBank/DDBJ whole genome shotgun (WGS) entry which is preliminary data.</text>
</comment>
<feature type="region of interest" description="Disordered" evidence="1">
    <location>
        <begin position="1"/>
        <end position="70"/>
    </location>
</feature>
<evidence type="ECO:0000313" key="2">
    <source>
        <dbReference type="EMBL" id="EAU42647.1"/>
    </source>
</evidence>
<dbReference type="EMBL" id="AATP01000001">
    <property type="protein sequence ID" value="EAU42647.1"/>
    <property type="molecule type" value="Genomic_DNA"/>
</dbReference>
<protein>
    <submittedName>
        <fullName evidence="2">Uncharacterized protein</fullName>
    </submittedName>
</protein>
<dbReference type="Proteomes" id="UP000004310">
    <property type="component" value="Unassembled WGS sequence"/>
</dbReference>
<evidence type="ECO:0000313" key="3">
    <source>
        <dbReference type="Proteomes" id="UP000004310"/>
    </source>
</evidence>
<feature type="compositionally biased region" description="Basic and acidic residues" evidence="1">
    <location>
        <begin position="18"/>
        <end position="29"/>
    </location>
</feature>
<name>Q0G6R7_9HYPH</name>